<gene>
    <name evidence="1" type="ORF">M9H77_33087</name>
</gene>
<proteinExistence type="predicted"/>
<evidence type="ECO:0000313" key="1">
    <source>
        <dbReference type="EMBL" id="KAI5647082.1"/>
    </source>
</evidence>
<evidence type="ECO:0000313" key="2">
    <source>
        <dbReference type="Proteomes" id="UP001060085"/>
    </source>
</evidence>
<dbReference type="EMBL" id="CM044708">
    <property type="protein sequence ID" value="KAI5647082.1"/>
    <property type="molecule type" value="Genomic_DNA"/>
</dbReference>
<name>A0ACB9ZJK7_CATRO</name>
<comment type="caution">
    <text evidence="1">The sequence shown here is derived from an EMBL/GenBank/DDBJ whole genome shotgun (WGS) entry which is preliminary data.</text>
</comment>
<dbReference type="Proteomes" id="UP001060085">
    <property type="component" value="Linkage Group LG08"/>
</dbReference>
<keyword evidence="2" id="KW-1185">Reference proteome</keyword>
<sequence length="301" mass="33914">MNDLSNAALRRQQEIHHCPSFCNPIPSLALYVLLVLFLIGLAVSIFILIVVRNAVLLLLLLFLSALVATFLLWNSLQYMRNGALLFYLHSYPDSDLTLARHGQLVKFTGIVSCGNISLESSYEKVSQCIYTSTLLHEFGEPGLKPADVRESCFQWRLAYSERFSTDFYITDRKSGTRVLVNAGSNSKVFPLVMESRLIETTTNCRVLSSHLQNWLRERNLSVEARPLRLEEGYIKAGSTISVIGMLRKQNDILMIMQPQEIISTGCVWQKLLLPSDYDGLILGPPKMPDVGRDSTALQRVD</sequence>
<organism evidence="1 2">
    <name type="scientific">Catharanthus roseus</name>
    <name type="common">Madagascar periwinkle</name>
    <name type="synonym">Vinca rosea</name>
    <dbReference type="NCBI Taxonomy" id="4058"/>
    <lineage>
        <taxon>Eukaryota</taxon>
        <taxon>Viridiplantae</taxon>
        <taxon>Streptophyta</taxon>
        <taxon>Embryophyta</taxon>
        <taxon>Tracheophyta</taxon>
        <taxon>Spermatophyta</taxon>
        <taxon>Magnoliopsida</taxon>
        <taxon>eudicotyledons</taxon>
        <taxon>Gunneridae</taxon>
        <taxon>Pentapetalae</taxon>
        <taxon>asterids</taxon>
        <taxon>lamiids</taxon>
        <taxon>Gentianales</taxon>
        <taxon>Apocynaceae</taxon>
        <taxon>Rauvolfioideae</taxon>
        <taxon>Vinceae</taxon>
        <taxon>Catharanthinae</taxon>
        <taxon>Catharanthus</taxon>
    </lineage>
</organism>
<reference evidence="2" key="1">
    <citation type="journal article" date="2023" name="Nat. Plants">
        <title>Single-cell RNA sequencing provides a high-resolution roadmap for understanding the multicellular compartmentation of specialized metabolism.</title>
        <authorList>
            <person name="Sun S."/>
            <person name="Shen X."/>
            <person name="Li Y."/>
            <person name="Li Y."/>
            <person name="Wang S."/>
            <person name="Li R."/>
            <person name="Zhang H."/>
            <person name="Shen G."/>
            <person name="Guo B."/>
            <person name="Wei J."/>
            <person name="Xu J."/>
            <person name="St-Pierre B."/>
            <person name="Chen S."/>
            <person name="Sun C."/>
        </authorList>
    </citation>
    <scope>NUCLEOTIDE SEQUENCE [LARGE SCALE GENOMIC DNA]</scope>
</reference>
<protein>
    <submittedName>
        <fullName evidence="1">Uncharacterized protein</fullName>
    </submittedName>
</protein>
<accession>A0ACB9ZJK7</accession>